<proteinExistence type="predicted"/>
<dbReference type="EMBL" id="ARPM03000133">
    <property type="protein sequence ID" value="ETZ04921.1"/>
    <property type="molecule type" value="Genomic_DNA"/>
</dbReference>
<evidence type="ECO:0000313" key="2">
    <source>
        <dbReference type="Proteomes" id="UP000026922"/>
    </source>
</evidence>
<dbReference type="Proteomes" id="UP000026922">
    <property type="component" value="Unassembled WGS sequence"/>
</dbReference>
<dbReference type="AlphaFoldDB" id="A0A061JG64"/>
<reference evidence="1 2" key="1">
    <citation type="journal article" date="2013" name="Genome Announc.">
        <title>Draft Genome Sequence of Holospora undulata Strain HU1, a Micronucleus-Specific Symbiont of the Ciliate Paramecium caudatum.</title>
        <authorList>
            <person name="Dohra H."/>
            <person name="Suzuki H."/>
            <person name="Suzuki T."/>
            <person name="Tanaka K."/>
            <person name="Fujishima M."/>
        </authorList>
    </citation>
    <scope>NUCLEOTIDE SEQUENCE [LARGE SCALE GENOMIC DNA]</scope>
    <source>
        <strain evidence="1 2">HU1</strain>
    </source>
</reference>
<sequence length="54" mass="6148">MPHGDSACMNTYLSELVKVFVNDKIALIMDQVEFILSPYSPDLPPVEKLFLHIK</sequence>
<keyword evidence="2" id="KW-1185">Reference proteome</keyword>
<name>A0A061JG64_9PROT</name>
<gene>
    <name evidence="1" type="ORF">K737_300665</name>
</gene>
<protein>
    <submittedName>
        <fullName evidence="1">Uncharacterized protein</fullName>
    </submittedName>
</protein>
<evidence type="ECO:0000313" key="1">
    <source>
        <dbReference type="EMBL" id="ETZ04921.1"/>
    </source>
</evidence>
<comment type="caution">
    <text evidence="1">The sequence shown here is derived from an EMBL/GenBank/DDBJ whole genome shotgun (WGS) entry which is preliminary data.</text>
</comment>
<accession>A0A061JG64</accession>
<organism evidence="1 2">
    <name type="scientific">Holospora undulata HU1</name>
    <dbReference type="NCBI Taxonomy" id="1321371"/>
    <lineage>
        <taxon>Bacteria</taxon>
        <taxon>Pseudomonadati</taxon>
        <taxon>Pseudomonadota</taxon>
        <taxon>Alphaproteobacteria</taxon>
        <taxon>Holosporales</taxon>
        <taxon>Holosporaceae</taxon>
        <taxon>Holospora</taxon>
    </lineage>
</organism>